<dbReference type="Pfam" id="PF00012">
    <property type="entry name" value="HSP70"/>
    <property type="match status" value="1"/>
</dbReference>
<evidence type="ECO:0000313" key="10">
    <source>
        <dbReference type="EMBL" id="AXQ54274.1"/>
    </source>
</evidence>
<dbReference type="Gene3D" id="3.90.640.10">
    <property type="entry name" value="Actin, Chain A, domain 4"/>
    <property type="match status" value="1"/>
</dbReference>
<reference evidence="10 11" key="1">
    <citation type="submission" date="2018-08" db="EMBL/GenBank/DDBJ databases">
        <authorList>
            <person name="Ferrada E.E."/>
            <person name="Latorre B.A."/>
        </authorList>
    </citation>
    <scope>NUCLEOTIDE SEQUENCE [LARGE SCALE GENOMIC DNA]</scope>
    <source>
        <strain evidence="10 11">VK-A60T</strain>
    </source>
</reference>
<dbReference type="SUPFAM" id="SSF100920">
    <property type="entry name" value="Heat shock protein 70kD (HSP70), peptide-binding domain"/>
    <property type="match status" value="1"/>
</dbReference>
<keyword evidence="5" id="KW-0346">Stress response</keyword>
<evidence type="ECO:0000256" key="2">
    <source>
        <dbReference type="ARBA" id="ARBA00022553"/>
    </source>
</evidence>
<sequence>MTATGIDFGTTNSVVAQWLGDDVDVLSLDAHHIDADWRHPGFEYLFPSVVGMSSLRRGALFGWEAKLRSEEAAEACKRLLKSDEYVTIHGRRFAATTVAAGVFQAMRKGAEHNLTAIDQAVITVPANATGAARYRTRAAARFAGIEVLALLNEPTAAAISYVHELREARTILVFDWGGGTIDVTVLDYQDGFFEELASRGVTELGGLEIDRRLRDLVLERAPARSAWTPAQERQFGLDVERSKIRLSSEESVTIRTPDGDTVEVWQGELEDAVTDLVDRALAPVQQCLSDLHMAPLDVDAVLMIGGTSQIPSVRAAVAEVMQQQPVEVALCDPMTAVARGASIAAAVLSGEADGVIQVATSHALGTVVTDDSGQRAFSQIIPRNSPLPWKERKSYTPRRDNARSLAVEIWEGDPDRPLDHADNVQLTDLRLTYQNPRAREDSRFLLEYTYDTNGLLHVKATLERTGEEVLNEEIKSFSSGGPTPAVRRELDDLLAGNTVTTLLPTQTRRRSAGSASKALVVDGSNLAWIGRSPRRPGVYGRDDRPSYAQLLSARDALASRYPDAVLHVVVDATFRHKVAEEERAAVDSALATGNLIQPPAGTEGKGDALVTAIAQDTDGIVVTNDNYAELQGRYPWLRDKERVLGATLTQGMWVFTPRTCVPPRHRIVRAEAFQQSRALIPPSPDSLPEFRYHRPHEE</sequence>
<dbReference type="InterPro" id="IPR021869">
    <property type="entry name" value="RNase_Zc3h12_NYN"/>
</dbReference>
<feature type="region of interest" description="Disordered" evidence="8">
    <location>
        <begin position="678"/>
        <end position="698"/>
    </location>
</feature>
<dbReference type="GeneID" id="300113838"/>
<proteinExistence type="inferred from homology"/>
<evidence type="ECO:0000313" key="11">
    <source>
        <dbReference type="Proteomes" id="UP000259636"/>
    </source>
</evidence>
<dbReference type="Proteomes" id="UP000259636">
    <property type="component" value="Chromosome"/>
</dbReference>
<evidence type="ECO:0000256" key="8">
    <source>
        <dbReference type="SAM" id="MobiDB-lite"/>
    </source>
</evidence>
<dbReference type="SUPFAM" id="SSF53067">
    <property type="entry name" value="Actin-like ATPase domain"/>
    <property type="match status" value="2"/>
</dbReference>
<evidence type="ECO:0000256" key="7">
    <source>
        <dbReference type="RuleBase" id="RU003322"/>
    </source>
</evidence>
<evidence type="ECO:0000256" key="6">
    <source>
        <dbReference type="ARBA" id="ARBA00023186"/>
    </source>
</evidence>
<accession>A0A385D8L3</accession>
<dbReference type="KEGG" id="sky:D0C37_06440"/>
<dbReference type="Gene3D" id="3.30.420.40">
    <property type="match status" value="2"/>
</dbReference>
<dbReference type="Gene3D" id="3.40.50.11980">
    <property type="match status" value="1"/>
</dbReference>
<dbReference type="PRINTS" id="PR00301">
    <property type="entry name" value="HEATSHOCK70"/>
</dbReference>
<comment type="similarity">
    <text evidence="1 7">Belongs to the heat shock protein 70 family.</text>
</comment>
<dbReference type="RefSeq" id="WP_117348912.1">
    <property type="nucleotide sequence ID" value="NZ_CP031742.1"/>
</dbReference>
<name>A0A385D8L3_9ACTN</name>
<dbReference type="InterPro" id="IPR043129">
    <property type="entry name" value="ATPase_NBD"/>
</dbReference>
<evidence type="ECO:0000256" key="4">
    <source>
        <dbReference type="ARBA" id="ARBA00022840"/>
    </source>
</evidence>
<dbReference type="GO" id="GO:0005524">
    <property type="term" value="F:ATP binding"/>
    <property type="evidence" value="ECO:0007669"/>
    <property type="project" value="UniProtKB-KW"/>
</dbReference>
<dbReference type="EMBL" id="CP031742">
    <property type="protein sequence ID" value="AXQ54274.1"/>
    <property type="molecule type" value="Genomic_DNA"/>
</dbReference>
<feature type="compositionally biased region" description="Basic and acidic residues" evidence="8">
    <location>
        <begin position="688"/>
        <end position="698"/>
    </location>
</feature>
<organism evidence="10 11">
    <name type="scientific">Streptomyces koyangensis</name>
    <dbReference type="NCBI Taxonomy" id="188770"/>
    <lineage>
        <taxon>Bacteria</taxon>
        <taxon>Bacillati</taxon>
        <taxon>Actinomycetota</taxon>
        <taxon>Actinomycetes</taxon>
        <taxon>Kitasatosporales</taxon>
        <taxon>Streptomycetaceae</taxon>
        <taxon>Streptomyces</taxon>
        <taxon>Streptomyces aurantiacus group</taxon>
    </lineage>
</organism>
<evidence type="ECO:0000259" key="9">
    <source>
        <dbReference type="Pfam" id="PF11977"/>
    </source>
</evidence>
<dbReference type="FunFam" id="3.30.420.40:FF:000028">
    <property type="entry name" value="heat shock 70 kDa protein-like"/>
    <property type="match status" value="1"/>
</dbReference>
<keyword evidence="4 7" id="KW-0067">ATP-binding</keyword>
<protein>
    <submittedName>
        <fullName evidence="10">Hsp70 family protein</fullName>
    </submittedName>
</protein>
<dbReference type="InterPro" id="IPR018181">
    <property type="entry name" value="Heat_shock_70_CS"/>
</dbReference>
<dbReference type="PANTHER" id="PTHR19375">
    <property type="entry name" value="HEAT SHOCK PROTEIN 70KDA"/>
    <property type="match status" value="1"/>
</dbReference>
<gene>
    <name evidence="10" type="ORF">D0C37_06440</name>
</gene>
<evidence type="ECO:0000256" key="5">
    <source>
        <dbReference type="ARBA" id="ARBA00023016"/>
    </source>
</evidence>
<feature type="domain" description="RNase NYN" evidence="9">
    <location>
        <begin position="518"/>
        <end position="648"/>
    </location>
</feature>
<keyword evidence="6" id="KW-0143">Chaperone</keyword>
<dbReference type="PROSITE" id="PS01036">
    <property type="entry name" value="HSP70_3"/>
    <property type="match status" value="1"/>
</dbReference>
<dbReference type="GO" id="GO:0140662">
    <property type="term" value="F:ATP-dependent protein folding chaperone"/>
    <property type="evidence" value="ECO:0007669"/>
    <property type="project" value="InterPro"/>
</dbReference>
<dbReference type="InterPro" id="IPR029047">
    <property type="entry name" value="HSP70_peptide-bd_sf"/>
</dbReference>
<dbReference type="Pfam" id="PF11977">
    <property type="entry name" value="RNase_Zc3h12a"/>
    <property type="match status" value="1"/>
</dbReference>
<dbReference type="AlphaFoldDB" id="A0A385D8L3"/>
<evidence type="ECO:0000256" key="1">
    <source>
        <dbReference type="ARBA" id="ARBA00007381"/>
    </source>
</evidence>
<keyword evidence="2" id="KW-0597">Phosphoprotein</keyword>
<keyword evidence="3 7" id="KW-0547">Nucleotide-binding</keyword>
<dbReference type="InterPro" id="IPR013126">
    <property type="entry name" value="Hsp_70_fam"/>
</dbReference>
<dbReference type="Gene3D" id="2.60.34.10">
    <property type="entry name" value="Substrate Binding Domain Of DNAk, Chain A, domain 1"/>
    <property type="match status" value="1"/>
</dbReference>
<evidence type="ECO:0000256" key="3">
    <source>
        <dbReference type="ARBA" id="ARBA00022741"/>
    </source>
</evidence>